<feature type="transmembrane region" description="Helical" evidence="9">
    <location>
        <begin position="116"/>
        <end position="135"/>
    </location>
</feature>
<dbReference type="InterPro" id="IPR000276">
    <property type="entry name" value="GPCR_Rhodpsn"/>
</dbReference>
<dbReference type="InterPro" id="IPR017452">
    <property type="entry name" value="GPCR_Rhodpsn_7TM"/>
</dbReference>
<dbReference type="AlphaFoldDB" id="A0A2T7PX83"/>
<keyword evidence="2 8" id="KW-0812">Transmembrane</keyword>
<protein>
    <recommendedName>
        <fullName evidence="10">G-protein coupled receptors family 1 profile domain-containing protein</fullName>
    </recommendedName>
</protein>
<dbReference type="Gene3D" id="1.20.1070.10">
    <property type="entry name" value="Rhodopsin 7-helix transmembrane proteins"/>
    <property type="match status" value="1"/>
</dbReference>
<evidence type="ECO:0000256" key="4">
    <source>
        <dbReference type="ARBA" id="ARBA00023040"/>
    </source>
</evidence>
<evidence type="ECO:0000256" key="7">
    <source>
        <dbReference type="ARBA" id="ARBA00023224"/>
    </source>
</evidence>
<evidence type="ECO:0000256" key="1">
    <source>
        <dbReference type="ARBA" id="ARBA00004141"/>
    </source>
</evidence>
<organism evidence="11 12">
    <name type="scientific">Pomacea canaliculata</name>
    <name type="common">Golden apple snail</name>
    <dbReference type="NCBI Taxonomy" id="400727"/>
    <lineage>
        <taxon>Eukaryota</taxon>
        <taxon>Metazoa</taxon>
        <taxon>Spiralia</taxon>
        <taxon>Lophotrochozoa</taxon>
        <taxon>Mollusca</taxon>
        <taxon>Gastropoda</taxon>
        <taxon>Caenogastropoda</taxon>
        <taxon>Architaenioglossa</taxon>
        <taxon>Ampullarioidea</taxon>
        <taxon>Ampullariidae</taxon>
        <taxon>Pomacea</taxon>
    </lineage>
</organism>
<keyword evidence="7 8" id="KW-0807">Transducer</keyword>
<proteinExistence type="inferred from homology"/>
<dbReference type="GO" id="GO:0004930">
    <property type="term" value="F:G protein-coupled receptor activity"/>
    <property type="evidence" value="ECO:0007669"/>
    <property type="project" value="UniProtKB-KW"/>
</dbReference>
<feature type="transmembrane region" description="Helical" evidence="9">
    <location>
        <begin position="74"/>
        <end position="96"/>
    </location>
</feature>
<dbReference type="PROSITE" id="PS00237">
    <property type="entry name" value="G_PROTEIN_RECEP_F1_1"/>
    <property type="match status" value="1"/>
</dbReference>
<dbReference type="Pfam" id="PF00001">
    <property type="entry name" value="7tm_1"/>
    <property type="match status" value="1"/>
</dbReference>
<feature type="domain" description="G-protein coupled receptors family 1 profile" evidence="10">
    <location>
        <begin position="54"/>
        <end position="154"/>
    </location>
</feature>
<dbReference type="OrthoDB" id="9990906at2759"/>
<comment type="caution">
    <text evidence="11">The sequence shown here is derived from an EMBL/GenBank/DDBJ whole genome shotgun (WGS) entry which is preliminary data.</text>
</comment>
<dbReference type="PROSITE" id="PS50262">
    <property type="entry name" value="G_PROTEIN_RECEP_F1_2"/>
    <property type="match status" value="1"/>
</dbReference>
<keyword evidence="5 9" id="KW-0472">Membrane</keyword>
<feature type="transmembrane region" description="Helical" evidence="9">
    <location>
        <begin position="47"/>
        <end position="67"/>
    </location>
</feature>
<accession>A0A2T7PX83</accession>
<dbReference type="PANTHER" id="PTHR24243">
    <property type="entry name" value="G-PROTEIN COUPLED RECEPTOR"/>
    <property type="match status" value="1"/>
</dbReference>
<reference evidence="11 12" key="1">
    <citation type="submission" date="2018-04" db="EMBL/GenBank/DDBJ databases">
        <title>The genome of golden apple snail Pomacea canaliculata provides insight into stress tolerance and invasive adaptation.</title>
        <authorList>
            <person name="Liu C."/>
            <person name="Liu B."/>
            <person name="Ren Y."/>
            <person name="Zhang Y."/>
            <person name="Wang H."/>
            <person name="Li S."/>
            <person name="Jiang F."/>
            <person name="Yin L."/>
            <person name="Zhang G."/>
            <person name="Qian W."/>
            <person name="Fan W."/>
        </authorList>
    </citation>
    <scope>NUCLEOTIDE SEQUENCE [LARGE SCALE GENOMIC DNA]</scope>
    <source>
        <strain evidence="11">SZHN2017</strain>
        <tissue evidence="11">Muscle</tissue>
    </source>
</reference>
<dbReference type="GO" id="GO:0005886">
    <property type="term" value="C:plasma membrane"/>
    <property type="evidence" value="ECO:0007669"/>
    <property type="project" value="TreeGrafter"/>
</dbReference>
<evidence type="ECO:0000256" key="2">
    <source>
        <dbReference type="ARBA" id="ARBA00022692"/>
    </source>
</evidence>
<dbReference type="PANTHER" id="PTHR24243:SF230">
    <property type="entry name" value="G-PROTEIN COUPLED RECEPTORS FAMILY 1 PROFILE DOMAIN-CONTAINING PROTEIN"/>
    <property type="match status" value="1"/>
</dbReference>
<evidence type="ECO:0000256" key="5">
    <source>
        <dbReference type="ARBA" id="ARBA00023136"/>
    </source>
</evidence>
<comment type="similarity">
    <text evidence="8">Belongs to the G-protein coupled receptor 1 family.</text>
</comment>
<evidence type="ECO:0000313" key="12">
    <source>
        <dbReference type="Proteomes" id="UP000245119"/>
    </source>
</evidence>
<keyword evidence="12" id="KW-1185">Reference proteome</keyword>
<name>A0A2T7PX83_POMCA</name>
<comment type="subcellular location">
    <subcellularLocation>
        <location evidence="1">Membrane</location>
        <topology evidence="1">Multi-pass membrane protein</topology>
    </subcellularLocation>
</comment>
<keyword evidence="6 8" id="KW-0675">Receptor</keyword>
<dbReference type="PRINTS" id="PR00237">
    <property type="entry name" value="GPCRRHODOPSN"/>
</dbReference>
<evidence type="ECO:0000256" key="9">
    <source>
        <dbReference type="SAM" id="Phobius"/>
    </source>
</evidence>
<evidence type="ECO:0000259" key="10">
    <source>
        <dbReference type="PROSITE" id="PS50262"/>
    </source>
</evidence>
<dbReference type="Proteomes" id="UP000245119">
    <property type="component" value="Linkage Group LG1"/>
</dbReference>
<evidence type="ECO:0000313" key="11">
    <source>
        <dbReference type="EMBL" id="PVD38043.1"/>
    </source>
</evidence>
<sequence length="187" mass="21197">MFEVTCSASPPFVGYVSTGTESYTMIQPATFTADTVKEFIQNIHSTLRGVGIVGNFLCFVTLVFSSLRRTSTCIYMAAIAVLDTLILVLDFCVLLRGYLGETRFYLQSNWSCGVQYFLFYFSIHFDVLLLIAMTFDRYIAVRFPFQAQRLSSPRSGPRRHRGHGYVLLLPQPPDPLHATPAAFWKRP</sequence>
<keyword evidence="3 9" id="KW-1133">Transmembrane helix</keyword>
<evidence type="ECO:0000256" key="3">
    <source>
        <dbReference type="ARBA" id="ARBA00022989"/>
    </source>
</evidence>
<dbReference type="EMBL" id="PZQS01000001">
    <property type="protein sequence ID" value="PVD38043.1"/>
    <property type="molecule type" value="Genomic_DNA"/>
</dbReference>
<gene>
    <name evidence="11" type="ORF">C0Q70_00653</name>
</gene>
<evidence type="ECO:0000256" key="8">
    <source>
        <dbReference type="RuleBase" id="RU000688"/>
    </source>
</evidence>
<dbReference type="SUPFAM" id="SSF81321">
    <property type="entry name" value="Family A G protein-coupled receptor-like"/>
    <property type="match status" value="1"/>
</dbReference>
<evidence type="ECO:0000256" key="6">
    <source>
        <dbReference type="ARBA" id="ARBA00023170"/>
    </source>
</evidence>
<keyword evidence="4 8" id="KW-0297">G-protein coupled receptor</keyword>